<evidence type="ECO:0000256" key="2">
    <source>
        <dbReference type="SAM" id="SignalP"/>
    </source>
</evidence>
<dbReference type="STRING" id="1867956.BJF95_11835"/>
<keyword evidence="4" id="KW-1185">Reference proteome</keyword>
<dbReference type="AlphaFoldDB" id="A0A1Q8ZUT0"/>
<dbReference type="EMBL" id="MKIM01000024">
    <property type="protein sequence ID" value="OLP45795.1"/>
    <property type="molecule type" value="Genomic_DNA"/>
</dbReference>
<name>A0A1Q8ZUT0_9HYPH</name>
<evidence type="ECO:0000313" key="4">
    <source>
        <dbReference type="Proteomes" id="UP000186894"/>
    </source>
</evidence>
<comment type="caution">
    <text evidence="3">The sequence shown here is derived from an EMBL/GenBank/DDBJ whole genome shotgun (WGS) entry which is preliminary data.</text>
</comment>
<dbReference type="RefSeq" id="WP_075638800.1">
    <property type="nucleotide sequence ID" value="NZ_MKIM01000024.1"/>
</dbReference>
<reference evidence="3 4" key="1">
    <citation type="submission" date="2016-09" db="EMBL/GenBank/DDBJ databases">
        <title>Rhizobium oryziradicis sp. nov., isolated from the root of rice.</title>
        <authorList>
            <person name="Zhao J."/>
            <person name="Zhang X."/>
        </authorList>
    </citation>
    <scope>NUCLEOTIDE SEQUENCE [LARGE SCALE GENOMIC DNA]</scope>
    <source>
        <strain evidence="3 4">N19</strain>
    </source>
</reference>
<gene>
    <name evidence="3" type="ORF">BJF95_11835</name>
</gene>
<feature type="signal peptide" evidence="2">
    <location>
        <begin position="1"/>
        <end position="32"/>
    </location>
</feature>
<evidence type="ECO:0000256" key="1">
    <source>
        <dbReference type="SAM" id="MobiDB-lite"/>
    </source>
</evidence>
<dbReference type="OrthoDB" id="7847400at2"/>
<organism evidence="3 4">
    <name type="scientific">Rhizobium oryziradicis</name>
    <dbReference type="NCBI Taxonomy" id="1867956"/>
    <lineage>
        <taxon>Bacteria</taxon>
        <taxon>Pseudomonadati</taxon>
        <taxon>Pseudomonadota</taxon>
        <taxon>Alphaproteobacteria</taxon>
        <taxon>Hyphomicrobiales</taxon>
        <taxon>Rhizobiaceae</taxon>
        <taxon>Rhizobium/Agrobacterium group</taxon>
        <taxon>Rhizobium</taxon>
    </lineage>
</organism>
<dbReference type="Proteomes" id="UP000186894">
    <property type="component" value="Unassembled WGS sequence"/>
</dbReference>
<protein>
    <recommendedName>
        <fullName evidence="5">Flagellar basal body-associated protein FliL</fullName>
    </recommendedName>
</protein>
<feature type="region of interest" description="Disordered" evidence="1">
    <location>
        <begin position="146"/>
        <end position="178"/>
    </location>
</feature>
<accession>A0A1Q8ZUT0</accession>
<feature type="chain" id="PRO_5012796614" description="Flagellar basal body-associated protein FliL" evidence="2">
    <location>
        <begin position="33"/>
        <end position="178"/>
    </location>
</feature>
<evidence type="ECO:0000313" key="3">
    <source>
        <dbReference type="EMBL" id="OLP45795.1"/>
    </source>
</evidence>
<keyword evidence="2" id="KW-0732">Signal</keyword>
<proteinExistence type="predicted"/>
<sequence>MIKIVLAGVWACIATLVAVYFSVQMATAPAPADDGSKKPELELVRGEAVTIPVFADGSVKGYFLGRFSFMVQKEKTEAIKLPLPPLMTDELYRLLVDSKIVDLTKATKLDVEGFRNTIKADLNKHLGDGVIAEVLVEQLDYLGKEETQDGGGKPKLKPAVKIVEGQTPAAPTGEKTGH</sequence>
<evidence type="ECO:0008006" key="5">
    <source>
        <dbReference type="Google" id="ProtNLM"/>
    </source>
</evidence>